<accession>A0A102JHA0</accession>
<name>A0A102JHA0_9BURK</name>
<gene>
    <name evidence="1" type="ORF">WI38_00405</name>
</gene>
<comment type="caution">
    <text evidence="1">The sequence shown here is derived from an EMBL/GenBank/DDBJ whole genome shotgun (WGS) entry which is preliminary data.</text>
</comment>
<evidence type="ECO:0000313" key="1">
    <source>
        <dbReference type="EMBL" id="KUZ87044.1"/>
    </source>
</evidence>
<dbReference type="EMBL" id="LOTN01000044">
    <property type="protein sequence ID" value="KUZ87044.1"/>
    <property type="molecule type" value="Genomic_DNA"/>
</dbReference>
<organism evidence="1 2">
    <name type="scientific">Burkholderia ubonensis</name>
    <dbReference type="NCBI Taxonomy" id="101571"/>
    <lineage>
        <taxon>Bacteria</taxon>
        <taxon>Pseudomonadati</taxon>
        <taxon>Pseudomonadota</taxon>
        <taxon>Betaproteobacteria</taxon>
        <taxon>Burkholderiales</taxon>
        <taxon>Burkholderiaceae</taxon>
        <taxon>Burkholderia</taxon>
        <taxon>Burkholderia cepacia complex</taxon>
    </lineage>
</organism>
<reference evidence="1 2" key="1">
    <citation type="submission" date="2015-11" db="EMBL/GenBank/DDBJ databases">
        <title>Expanding the genomic diversity of Burkholderia species for the development of highly accurate diagnostics.</title>
        <authorList>
            <person name="Sahl J."/>
            <person name="Keim P."/>
            <person name="Wagner D."/>
        </authorList>
    </citation>
    <scope>NUCLEOTIDE SEQUENCE [LARGE SCALE GENOMIC DNA]</scope>
    <source>
        <strain evidence="1 2">RF32-BP4</strain>
    </source>
</reference>
<evidence type="ECO:0000313" key="2">
    <source>
        <dbReference type="Proteomes" id="UP000065521"/>
    </source>
</evidence>
<sequence>MTVSGELHEADWSVAIETAAADGGGYQCRIHVTLKAPDCACERAFAHSRIFASEREAALEGLRTGMTWIEMKKSDTFTL</sequence>
<dbReference type="Proteomes" id="UP000065521">
    <property type="component" value="Unassembled WGS sequence"/>
</dbReference>
<proteinExistence type="predicted"/>
<dbReference type="AlphaFoldDB" id="A0A102JHA0"/>
<dbReference type="RefSeq" id="WP_059610234.1">
    <property type="nucleotide sequence ID" value="NZ_CP013368.1"/>
</dbReference>
<protein>
    <submittedName>
        <fullName evidence="1">UDP-glucose 4-epimerase</fullName>
    </submittedName>
</protein>